<accession>A0A166QSP5</accession>
<comment type="caution">
    <text evidence="2">The sequence shown here is derived from an EMBL/GenBank/DDBJ whole genome shotgun (WGS) entry which is preliminary data.</text>
</comment>
<dbReference type="RefSeq" id="WP_063340849.1">
    <property type="nucleotide sequence ID" value="NZ_LUKJ01000002.1"/>
</dbReference>
<evidence type="ECO:0000313" key="3">
    <source>
        <dbReference type="Proteomes" id="UP000076489"/>
    </source>
</evidence>
<protein>
    <recommendedName>
        <fullName evidence="4">Lipoprotein</fullName>
    </recommendedName>
</protein>
<name>A0A166QSP5_PSEFL</name>
<reference evidence="2 3" key="2">
    <citation type="journal article" date="2018" name="Nature">
        <title>Mutant phenotypes for thousands of bacterial genes of unknown function.</title>
        <authorList>
            <person name="Price M.N."/>
            <person name="Wetmore K.M."/>
            <person name="Waters R.J."/>
            <person name="Callaghan M."/>
            <person name="Ray J."/>
            <person name="Liu H."/>
            <person name="Kuehl J.V."/>
            <person name="Melnyk R.A."/>
            <person name="Lamson J.S."/>
            <person name="Suh Y."/>
            <person name="Carlson H.K."/>
            <person name="Esquivel Z."/>
            <person name="Sadeeshkumar H."/>
            <person name="Chakraborty R."/>
            <person name="Zane G.M."/>
            <person name="Rubin B.E."/>
            <person name="Wall J.D."/>
            <person name="Visel A."/>
            <person name="Bristow J."/>
            <person name="Blow M.J."/>
            <person name="Arkin A.P."/>
            <person name="Deutschbauer A.M."/>
        </authorList>
    </citation>
    <scope>NUCLEOTIDE SEQUENCE [LARGE SCALE GENOMIC DNA]</scope>
    <source>
        <strain evidence="2 3">FW300-N1B4</strain>
    </source>
</reference>
<dbReference type="PROSITE" id="PS51257">
    <property type="entry name" value="PROKAR_LIPOPROTEIN"/>
    <property type="match status" value="1"/>
</dbReference>
<dbReference type="AlphaFoldDB" id="A0A166QSP5"/>
<keyword evidence="1" id="KW-0732">Signal</keyword>
<evidence type="ECO:0000256" key="1">
    <source>
        <dbReference type="SAM" id="SignalP"/>
    </source>
</evidence>
<gene>
    <name evidence="2" type="ORF">A1D17_04485</name>
</gene>
<proteinExistence type="predicted"/>
<dbReference type="OrthoDB" id="7033802at2"/>
<feature type="chain" id="PRO_5007878810" description="Lipoprotein" evidence="1">
    <location>
        <begin position="21"/>
        <end position="328"/>
    </location>
</feature>
<dbReference type="Proteomes" id="UP000076489">
    <property type="component" value="Unassembled WGS sequence"/>
</dbReference>
<evidence type="ECO:0000313" key="2">
    <source>
        <dbReference type="EMBL" id="KZN20804.1"/>
    </source>
</evidence>
<sequence length="328" mass="35082">MRKSYFTLALASLLITGCTAKQPQWVTDPAIGECTTRIGEDCLSRLIQERFKSMPPSLARDDAAIRMNAIGHASKLQVSDLVVEPAVYPLTAFIASANAFSAAGDAVAPMLSGKPSQAVSAALRISNKDAAVFALLTIISLSDESMEDEMLGKALNKLSDLDKQAYLRGLQGRVTGLLAKGDIERANALRDYLLKNDTGTGTYTFAPVTQIAASYAMAGLAQDAAATFREVAPNLPEAIKSDNAKFVGLVIKAAAGDYPSPQDFHEFSSDQSRLDAYLLLSALYRRNHKLDLATRSLNEAVLFTQKSGFSVPMNQALTQLAVSSLGVL</sequence>
<evidence type="ECO:0008006" key="4">
    <source>
        <dbReference type="Google" id="ProtNLM"/>
    </source>
</evidence>
<dbReference type="EMBL" id="LUKJ01000002">
    <property type="protein sequence ID" value="KZN20804.1"/>
    <property type="molecule type" value="Genomic_DNA"/>
</dbReference>
<organism evidence="2 3">
    <name type="scientific">Pseudomonas fluorescens</name>
    <dbReference type="NCBI Taxonomy" id="294"/>
    <lineage>
        <taxon>Bacteria</taxon>
        <taxon>Pseudomonadati</taxon>
        <taxon>Pseudomonadota</taxon>
        <taxon>Gammaproteobacteria</taxon>
        <taxon>Pseudomonadales</taxon>
        <taxon>Pseudomonadaceae</taxon>
        <taxon>Pseudomonas</taxon>
    </lineage>
</organism>
<reference evidence="3" key="1">
    <citation type="submission" date="2016-03" db="EMBL/GenBank/DDBJ databases">
        <authorList>
            <person name="Ray J."/>
            <person name="Price M."/>
            <person name="Deutschbauer A."/>
        </authorList>
    </citation>
    <scope>NUCLEOTIDE SEQUENCE [LARGE SCALE GENOMIC DNA]</scope>
    <source>
        <strain evidence="3">FW300-N1B4</strain>
    </source>
</reference>
<feature type="signal peptide" evidence="1">
    <location>
        <begin position="1"/>
        <end position="20"/>
    </location>
</feature>